<dbReference type="Proteomes" id="UP000469890">
    <property type="component" value="Unassembled WGS sequence"/>
</dbReference>
<dbReference type="InterPro" id="IPR011990">
    <property type="entry name" value="TPR-like_helical_dom_sf"/>
</dbReference>
<dbReference type="GO" id="GO:0043596">
    <property type="term" value="C:nuclear replication fork"/>
    <property type="evidence" value="ECO:0007669"/>
    <property type="project" value="TreeGrafter"/>
</dbReference>
<dbReference type="AlphaFoldDB" id="A0A8H4F4V6"/>
<dbReference type="InterPro" id="IPR032675">
    <property type="entry name" value="LRR_dom_sf"/>
</dbReference>
<name>A0A8H4F4V6_MUCCL</name>
<protein>
    <submittedName>
        <fullName evidence="5">Uncharacterized protein</fullName>
    </submittedName>
</protein>
<dbReference type="SUPFAM" id="SSF52047">
    <property type="entry name" value="RNI-like"/>
    <property type="match status" value="1"/>
</dbReference>
<gene>
    <name evidence="5" type="ORF">FB192DRAFT_1349429</name>
</gene>
<feature type="region of interest" description="Disordered" evidence="4">
    <location>
        <begin position="960"/>
        <end position="991"/>
    </location>
</feature>
<dbReference type="GO" id="GO:0031297">
    <property type="term" value="P:replication fork processing"/>
    <property type="evidence" value="ECO:0007669"/>
    <property type="project" value="TreeGrafter"/>
</dbReference>
<reference evidence="5 6" key="1">
    <citation type="submission" date="2019-09" db="EMBL/GenBank/DDBJ databases">
        <authorList>
            <consortium name="DOE Joint Genome Institute"/>
            <person name="Mondo S.J."/>
            <person name="Navarro-Mendoza M.I."/>
            <person name="Perez-Arques C."/>
            <person name="Panchal S."/>
            <person name="Nicolas F.E."/>
            <person name="Ganguly P."/>
            <person name="Pangilinan J."/>
            <person name="Grigoriev I."/>
            <person name="Heitman J."/>
            <person name="Sanya K."/>
            <person name="Garre V."/>
        </authorList>
    </citation>
    <scope>NUCLEOTIDE SEQUENCE [LARGE SCALE GENOMIC DNA]</scope>
    <source>
        <strain evidence="5 6">MU402</strain>
    </source>
</reference>
<evidence type="ECO:0000256" key="3">
    <source>
        <dbReference type="ARBA" id="ARBA00023242"/>
    </source>
</evidence>
<feature type="compositionally biased region" description="Polar residues" evidence="4">
    <location>
        <begin position="960"/>
        <end position="973"/>
    </location>
</feature>
<dbReference type="InterPro" id="IPR052311">
    <property type="entry name" value="MMS22L-TONSL_complex_comp"/>
</dbReference>
<dbReference type="SMART" id="SM00368">
    <property type="entry name" value="LRR_RI"/>
    <property type="match status" value="3"/>
</dbReference>
<accession>A0A8H4F4V6</accession>
<comment type="subcellular location">
    <subcellularLocation>
        <location evidence="1">Nucleus</location>
    </subcellularLocation>
</comment>
<dbReference type="EMBL" id="JAAECE010000001">
    <property type="protein sequence ID" value="KAF1806236.1"/>
    <property type="molecule type" value="Genomic_DNA"/>
</dbReference>
<dbReference type="GO" id="GO:0000724">
    <property type="term" value="P:double-strand break repair via homologous recombination"/>
    <property type="evidence" value="ECO:0007669"/>
    <property type="project" value="TreeGrafter"/>
</dbReference>
<dbReference type="Gene3D" id="3.80.10.10">
    <property type="entry name" value="Ribonuclease Inhibitor"/>
    <property type="match status" value="1"/>
</dbReference>
<proteinExistence type="predicted"/>
<comment type="caution">
    <text evidence="5">The sequence shown here is derived from an EMBL/GenBank/DDBJ whole genome shotgun (WGS) entry which is preliminary data.</text>
</comment>
<evidence type="ECO:0000256" key="2">
    <source>
        <dbReference type="ARBA" id="ARBA00022737"/>
    </source>
</evidence>
<dbReference type="PANTHER" id="PTHR46358:SF1">
    <property type="entry name" value="TONSOKU-LIKE PROTEIN"/>
    <property type="match status" value="1"/>
</dbReference>
<evidence type="ECO:0000313" key="5">
    <source>
        <dbReference type="EMBL" id="KAF1806236.1"/>
    </source>
</evidence>
<evidence type="ECO:0000256" key="4">
    <source>
        <dbReference type="SAM" id="MobiDB-lite"/>
    </source>
</evidence>
<dbReference type="Gene3D" id="1.25.40.10">
    <property type="entry name" value="Tetratricopeptide repeat domain"/>
    <property type="match status" value="2"/>
</dbReference>
<dbReference type="SUPFAM" id="SSF48452">
    <property type="entry name" value="TPR-like"/>
    <property type="match status" value="1"/>
</dbReference>
<evidence type="ECO:0000256" key="1">
    <source>
        <dbReference type="ARBA" id="ARBA00004123"/>
    </source>
</evidence>
<organism evidence="5 6">
    <name type="scientific">Mucor circinelloides f. lusitanicus</name>
    <name type="common">Mucor racemosus var. lusitanicus</name>
    <dbReference type="NCBI Taxonomy" id="29924"/>
    <lineage>
        <taxon>Eukaryota</taxon>
        <taxon>Fungi</taxon>
        <taxon>Fungi incertae sedis</taxon>
        <taxon>Mucoromycota</taxon>
        <taxon>Mucoromycotina</taxon>
        <taxon>Mucoromycetes</taxon>
        <taxon>Mucorales</taxon>
        <taxon>Mucorineae</taxon>
        <taxon>Mucoraceae</taxon>
        <taxon>Mucor</taxon>
    </lineage>
</organism>
<evidence type="ECO:0000313" key="6">
    <source>
        <dbReference type="Proteomes" id="UP000469890"/>
    </source>
</evidence>
<keyword evidence="2" id="KW-0677">Repeat</keyword>
<sequence length="991" mass="114804">MGKTVTYGIQYKQADSLTEGYKYHISKYNSFLAGNNRIKAAETALELIEWLEADSNELAEEDEHKFTTVMRKSIDLSRKAVRILESINYKSLLPRAHKSIGQSYLVLCEYDSALKHGLEAISRLEELQSMHQSLPKMRSLFQSTYRMLGDIYFMKSNDTSAARYADYEHAQKYYKLERDVIDTMTLDDIEDPQEDDIKRLIQSSTFNLGVMESKMHTTYSEGESNLKRAIMWAQELQDYASEKSAWWELGNLYKRIRQYDLVKECQKREYQLVIQHEFTEDQLLCYEEKMKFHLFLGEYNECAYLYKKAEELETDSIHAYENLFNMVKRVKSAKEHLESLITTNNMNSSTSALFMEFVELLQKFDLYRMLIKFVDDNLIALLNTRDFSHLIYAQLLQYKTEAQWKLRESPKEDYLKSSNETFDYVEAYFMDSPLNQLQLTIGVFKIRVKIHEYFDQNFQMESCKKMLTEVIKEERMMAQKMQNNYTMDVTFPGRNRITPVFNKDTKKKIRVNILFSTPKELVIQYDPVPETVQKLMEDIANRCWNCYGVEPIMSHMRTMDHDIYPQDYVRNIIVEENQYMEAVVTGNAKKPPLHIYLNACERLRIELSREIQLKLAKEGFMHISLAELCITKDQLAAIQQVLQHSPLLQSLNLSSTTLNDDDLAYLLEHANKGLSELHVCNNQLTVKCLDTLTRYRLRALDLSHNSMGPALMKQLPRLLEKIPSLKQLSIENTGIGRFTEIDETVKAIYSNHGRKGSQGANLSLDISNNYFDCNMLTLWTPLWTHLKRISKLELSSISTEAKWLNFDLLSDLAKLSDLNFNFTLASSLNYNFRDFFRHKTLLNHIDFTGCGLEKQDIMVLANSLQNASKVRKLTLNSNPDIGDAGMILLNGAIEQSKIDILDISDCGITIAIVDHVLKWTNHLKQLDATKNPKFVMKEGGYQHSFTCLVKLDDGTNASNNIKSDTTDSQSSIRPTFGLSFQPMDTLPDTPF</sequence>
<dbReference type="PANTHER" id="PTHR46358">
    <property type="entry name" value="TONSOKU-LIKE PROTEIN"/>
    <property type="match status" value="1"/>
</dbReference>
<keyword evidence="3" id="KW-0539">Nucleus</keyword>